<dbReference type="EMBL" id="JAKWBI020000026">
    <property type="protein sequence ID" value="KAJ2905733.1"/>
    <property type="molecule type" value="Genomic_DNA"/>
</dbReference>
<dbReference type="InterPro" id="IPR039328">
    <property type="entry name" value="WDR89"/>
</dbReference>
<dbReference type="Gene3D" id="2.130.10.10">
    <property type="entry name" value="YVTN repeat-like/Quinoprotein amine dehydrogenase"/>
    <property type="match status" value="1"/>
</dbReference>
<name>A0AAD5RWI3_9PEZI</name>
<keyword evidence="1" id="KW-0853">WD repeat</keyword>
<keyword evidence="4" id="KW-1185">Reference proteome</keyword>
<sequence>MYLLNLSDGYKFPGNPFVLEIVLTAFGLAAITDSGSLSIFDPQSLKSGPRQTISTGHSAIKLLRGFQAAECIVCTAAEDGKVCIWDLRLADHTPVAQLSDGPTGIQALTCSPASNTIAVGTDFENHQASVILWDIRSPSAPKTRYSNVHSDDITELKFHPFQPAHLLSGSTDGLVNILDTAVTDEDEVVVQTFNHNASIHRAGFLTDTEIFALSHDEKFALYSTAESVERGVATQDFGDMRTTLECQYVANVFPQPNGAGAIIGAGACEQEMFGLVHLSRGAGGVESWVLDKKNSVGLPGAHGQEVVRSFCFLDSQHLVLSGGEDGCVKAWSPAT</sequence>
<dbReference type="InterPro" id="IPR036322">
    <property type="entry name" value="WD40_repeat_dom_sf"/>
</dbReference>
<comment type="caution">
    <text evidence="3">The sequence shown here is derived from an EMBL/GenBank/DDBJ whole genome shotgun (WGS) entry which is preliminary data.</text>
</comment>
<evidence type="ECO:0000313" key="4">
    <source>
        <dbReference type="Proteomes" id="UP001201980"/>
    </source>
</evidence>
<dbReference type="PANTHER" id="PTHR22889:SF0">
    <property type="entry name" value="WD REPEAT-CONTAINING PROTEIN 89"/>
    <property type="match status" value="1"/>
</dbReference>
<dbReference type="Pfam" id="PF00400">
    <property type="entry name" value="WD40"/>
    <property type="match status" value="2"/>
</dbReference>
<dbReference type="InterPro" id="IPR001680">
    <property type="entry name" value="WD40_rpt"/>
</dbReference>
<dbReference type="PANTHER" id="PTHR22889">
    <property type="entry name" value="WD REPEAT-CONTAINING PROTEIN 89"/>
    <property type="match status" value="1"/>
</dbReference>
<evidence type="ECO:0000256" key="2">
    <source>
        <dbReference type="ARBA" id="ARBA00022737"/>
    </source>
</evidence>
<keyword evidence="2" id="KW-0677">Repeat</keyword>
<dbReference type="AlphaFoldDB" id="A0AAD5RWI3"/>
<protein>
    <submittedName>
        <fullName evidence="3">Uncharacterized protein</fullName>
    </submittedName>
</protein>
<dbReference type="SUPFAM" id="SSF50978">
    <property type="entry name" value="WD40 repeat-like"/>
    <property type="match status" value="1"/>
</dbReference>
<accession>A0AAD5RWI3</accession>
<evidence type="ECO:0000313" key="3">
    <source>
        <dbReference type="EMBL" id="KAJ2905733.1"/>
    </source>
</evidence>
<gene>
    <name evidence="3" type="ORF">MKZ38_004600</name>
</gene>
<evidence type="ECO:0000256" key="1">
    <source>
        <dbReference type="ARBA" id="ARBA00022574"/>
    </source>
</evidence>
<dbReference type="Proteomes" id="UP001201980">
    <property type="component" value="Unassembled WGS sequence"/>
</dbReference>
<proteinExistence type="predicted"/>
<dbReference type="SMART" id="SM00320">
    <property type="entry name" value="WD40"/>
    <property type="match status" value="5"/>
</dbReference>
<organism evidence="3 4">
    <name type="scientific">Zalerion maritima</name>
    <dbReference type="NCBI Taxonomy" id="339359"/>
    <lineage>
        <taxon>Eukaryota</taxon>
        <taxon>Fungi</taxon>
        <taxon>Dikarya</taxon>
        <taxon>Ascomycota</taxon>
        <taxon>Pezizomycotina</taxon>
        <taxon>Sordariomycetes</taxon>
        <taxon>Lulworthiomycetidae</taxon>
        <taxon>Lulworthiales</taxon>
        <taxon>Lulworthiaceae</taxon>
        <taxon>Zalerion</taxon>
    </lineage>
</organism>
<reference evidence="3" key="1">
    <citation type="submission" date="2022-07" db="EMBL/GenBank/DDBJ databases">
        <title>Draft genome sequence of Zalerion maritima ATCC 34329, a (micro)plastics degrading marine fungus.</title>
        <authorList>
            <person name="Paco A."/>
            <person name="Goncalves M.F.M."/>
            <person name="Rocha-Santos T.A.P."/>
            <person name="Alves A."/>
        </authorList>
    </citation>
    <scope>NUCLEOTIDE SEQUENCE</scope>
    <source>
        <strain evidence="3">ATCC 34329</strain>
    </source>
</reference>
<dbReference type="InterPro" id="IPR015943">
    <property type="entry name" value="WD40/YVTN_repeat-like_dom_sf"/>
</dbReference>